<evidence type="ECO:0000313" key="3">
    <source>
        <dbReference type="Proteomes" id="UP000186817"/>
    </source>
</evidence>
<gene>
    <name evidence="2" type="ORF">AK812_SmicGene11430</name>
</gene>
<accession>A0A1Q9EDC1</accession>
<sequence>MPSHHGGSSSSSAPARKEESPGISELAQLTRFLLDTAKVEDLEAMLQESCSTPSRKWLLSLVLVSSTASSLQQMLAMLYPEPPEASEVLVRVTGHIESECLLEVAERPSGGVCLVEETTVQGIIIRVLSEDIGGTCETYAADLVRMGIQLPLWTSREMARFSSSPSLQEKVVSWFIVASLHWYMT</sequence>
<name>A0A1Q9EDC1_SYMMI</name>
<feature type="region of interest" description="Disordered" evidence="1">
    <location>
        <begin position="1"/>
        <end position="21"/>
    </location>
</feature>
<dbReference type="Proteomes" id="UP000186817">
    <property type="component" value="Unassembled WGS sequence"/>
</dbReference>
<dbReference type="AlphaFoldDB" id="A0A1Q9EDC1"/>
<dbReference type="OrthoDB" id="10359270at2759"/>
<protein>
    <submittedName>
        <fullName evidence="2">Uncharacterized protein</fullName>
    </submittedName>
</protein>
<evidence type="ECO:0000313" key="2">
    <source>
        <dbReference type="EMBL" id="OLQ05423.1"/>
    </source>
</evidence>
<dbReference type="EMBL" id="LSRX01000186">
    <property type="protein sequence ID" value="OLQ05423.1"/>
    <property type="molecule type" value="Genomic_DNA"/>
</dbReference>
<feature type="compositionally biased region" description="Low complexity" evidence="1">
    <location>
        <begin position="1"/>
        <end position="14"/>
    </location>
</feature>
<comment type="caution">
    <text evidence="2">The sequence shown here is derived from an EMBL/GenBank/DDBJ whole genome shotgun (WGS) entry which is preliminary data.</text>
</comment>
<organism evidence="2 3">
    <name type="scientific">Symbiodinium microadriaticum</name>
    <name type="common">Dinoflagellate</name>
    <name type="synonym">Zooxanthella microadriatica</name>
    <dbReference type="NCBI Taxonomy" id="2951"/>
    <lineage>
        <taxon>Eukaryota</taxon>
        <taxon>Sar</taxon>
        <taxon>Alveolata</taxon>
        <taxon>Dinophyceae</taxon>
        <taxon>Suessiales</taxon>
        <taxon>Symbiodiniaceae</taxon>
        <taxon>Symbiodinium</taxon>
    </lineage>
</organism>
<evidence type="ECO:0000256" key="1">
    <source>
        <dbReference type="SAM" id="MobiDB-lite"/>
    </source>
</evidence>
<keyword evidence="3" id="KW-1185">Reference proteome</keyword>
<proteinExistence type="predicted"/>
<reference evidence="2 3" key="1">
    <citation type="submission" date="2016-02" db="EMBL/GenBank/DDBJ databases">
        <title>Genome analysis of coral dinoflagellate symbionts highlights evolutionary adaptations to a symbiotic lifestyle.</title>
        <authorList>
            <person name="Aranda M."/>
            <person name="Li Y."/>
            <person name="Liew Y.J."/>
            <person name="Baumgarten S."/>
            <person name="Simakov O."/>
            <person name="Wilson M."/>
            <person name="Piel J."/>
            <person name="Ashoor H."/>
            <person name="Bougouffa S."/>
            <person name="Bajic V.B."/>
            <person name="Ryu T."/>
            <person name="Ravasi T."/>
            <person name="Bayer T."/>
            <person name="Micklem G."/>
            <person name="Kim H."/>
            <person name="Bhak J."/>
            <person name="Lajeunesse T.C."/>
            <person name="Voolstra C.R."/>
        </authorList>
    </citation>
    <scope>NUCLEOTIDE SEQUENCE [LARGE SCALE GENOMIC DNA]</scope>
    <source>
        <strain evidence="2 3">CCMP2467</strain>
    </source>
</reference>